<dbReference type="KEGG" id="vhy:G7082_14215"/>
<keyword evidence="2" id="KW-1185">Reference proteome</keyword>
<organism evidence="1 2">
    <name type="scientific">Vagococcus hydrophili</name>
    <dbReference type="NCBI Taxonomy" id="2714947"/>
    <lineage>
        <taxon>Bacteria</taxon>
        <taxon>Bacillati</taxon>
        <taxon>Bacillota</taxon>
        <taxon>Bacilli</taxon>
        <taxon>Lactobacillales</taxon>
        <taxon>Enterococcaceae</taxon>
        <taxon>Vagococcus</taxon>
    </lineage>
</organism>
<dbReference type="AlphaFoldDB" id="A0A6G8AXK2"/>
<proteinExistence type="predicted"/>
<dbReference type="PANTHER" id="PTHR35145:SF1">
    <property type="entry name" value="CYTOPLASMIC PROTEIN"/>
    <property type="match status" value="1"/>
</dbReference>
<evidence type="ECO:0000313" key="1">
    <source>
        <dbReference type="EMBL" id="QIL49831.1"/>
    </source>
</evidence>
<dbReference type="SUPFAM" id="SSF142906">
    <property type="entry name" value="YjbR-like"/>
    <property type="match status" value="1"/>
</dbReference>
<sequence>MKRFEEFGNQLPHGKVYYREDWDCIYFDLLGKQFGMMSKNADEDSLITLKGEPEVNEVLRETYEDVVPGYYANKKHWNSIYLKSTEISDEEIKRMIQTSYELVWKKLPAKVRKELSEQ</sequence>
<protein>
    <submittedName>
        <fullName evidence="1">MmcQ/YjbR family DNA-binding protein</fullName>
    </submittedName>
</protein>
<dbReference type="InterPro" id="IPR058532">
    <property type="entry name" value="YjbR/MT2646/Rv2570-like"/>
</dbReference>
<dbReference type="Proteomes" id="UP000501747">
    <property type="component" value="Chromosome"/>
</dbReference>
<reference evidence="1 2" key="1">
    <citation type="submission" date="2020-03" db="EMBL/GenBank/DDBJ databases">
        <title>Vagococcus sp. nov., isolated from beetles.</title>
        <authorList>
            <person name="Hyun D.-W."/>
            <person name="Bae J.-W."/>
        </authorList>
    </citation>
    <scope>NUCLEOTIDE SEQUENCE [LARGE SCALE GENOMIC DNA]</scope>
    <source>
        <strain evidence="1 2">HDW17B</strain>
    </source>
</reference>
<dbReference type="InterPro" id="IPR038056">
    <property type="entry name" value="YjbR-like_sf"/>
</dbReference>
<name>A0A6G8AXK2_9ENTE</name>
<dbReference type="PANTHER" id="PTHR35145">
    <property type="entry name" value="CYTOPLASMIC PROTEIN-RELATED"/>
    <property type="match status" value="1"/>
</dbReference>
<dbReference type="EMBL" id="CP049887">
    <property type="protein sequence ID" value="QIL49831.1"/>
    <property type="molecule type" value="Genomic_DNA"/>
</dbReference>
<accession>A0A6G8AXK2</accession>
<gene>
    <name evidence="1" type="ORF">G7082_14215</name>
</gene>
<dbReference type="InterPro" id="IPR007351">
    <property type="entry name" value="YjbR"/>
</dbReference>
<dbReference type="Pfam" id="PF04237">
    <property type="entry name" value="YjbR"/>
    <property type="match status" value="1"/>
</dbReference>
<evidence type="ECO:0000313" key="2">
    <source>
        <dbReference type="Proteomes" id="UP000501747"/>
    </source>
</evidence>
<keyword evidence="1" id="KW-0238">DNA-binding</keyword>
<dbReference type="Gene3D" id="3.90.1150.30">
    <property type="match status" value="1"/>
</dbReference>
<dbReference type="GO" id="GO:0003677">
    <property type="term" value="F:DNA binding"/>
    <property type="evidence" value="ECO:0007669"/>
    <property type="project" value="UniProtKB-KW"/>
</dbReference>